<keyword evidence="2" id="KW-1185">Reference proteome</keyword>
<reference evidence="1" key="1">
    <citation type="submission" date="2023-10" db="EMBL/GenBank/DDBJ databases">
        <title>Characterization and whole genome sequencing of a novel strain of Bergeyella porcorum QD2021 isolated from pig.</title>
        <authorList>
            <person name="Liu G."/>
            <person name="Chen C."/>
            <person name="Han X."/>
        </authorList>
    </citation>
    <scope>NUCLEOTIDE SEQUENCE</scope>
    <source>
        <strain evidence="1">QD2021</strain>
    </source>
</reference>
<dbReference type="KEGG" id="bpor:BPO_1111"/>
<evidence type="ECO:0000313" key="2">
    <source>
        <dbReference type="Proteomes" id="UP001432059"/>
    </source>
</evidence>
<dbReference type="AlphaFoldDB" id="A0AAU0F356"/>
<evidence type="ECO:0000313" key="1">
    <source>
        <dbReference type="EMBL" id="WOC51758.1"/>
    </source>
</evidence>
<sequence>MGILLFSCRNENNLEKELELKSDFKMIHQNSKLIIDNPAVKNIINNVSKSYVFKTNKLSNGNNSLTIYQDNIAYVSKSDGSRES</sequence>
<dbReference type="Proteomes" id="UP001432059">
    <property type="component" value="Chromosome"/>
</dbReference>
<protein>
    <submittedName>
        <fullName evidence="1">Uncharacterized protein</fullName>
    </submittedName>
</protein>
<proteinExistence type="predicted"/>
<name>A0AAU0F356_9FLAO</name>
<dbReference type="EMBL" id="CP136426">
    <property type="protein sequence ID" value="WOC51758.1"/>
    <property type="molecule type" value="Genomic_DNA"/>
</dbReference>
<gene>
    <name evidence="1" type="ORF">BPO_1111</name>
</gene>
<organism evidence="1 2">
    <name type="scientific">Bergeyella porcorum</name>
    <dbReference type="NCBI Taxonomy" id="1735111"/>
    <lineage>
        <taxon>Bacteria</taxon>
        <taxon>Pseudomonadati</taxon>
        <taxon>Bacteroidota</taxon>
        <taxon>Flavobacteriia</taxon>
        <taxon>Flavobacteriales</taxon>
        <taxon>Weeksellaceae</taxon>
        <taxon>Bergeyella</taxon>
    </lineage>
</organism>
<accession>A0AAU0F356</accession>